<dbReference type="NCBIfam" id="TIGR01539">
    <property type="entry name" value="portal_lambda"/>
    <property type="match status" value="1"/>
</dbReference>
<feature type="region of interest" description="Disordered" evidence="1">
    <location>
        <begin position="486"/>
        <end position="510"/>
    </location>
</feature>
<name>A0A3N1MH20_9PROT</name>
<dbReference type="Pfam" id="PF05136">
    <property type="entry name" value="Phage_portal_2"/>
    <property type="match status" value="1"/>
</dbReference>
<evidence type="ECO:0000313" key="2">
    <source>
        <dbReference type="EMBL" id="ROQ00456.1"/>
    </source>
</evidence>
<sequence length="510" mass="56393">MVAVTDAAKPRIRVAAGDLSGASARLVVRNQAYEGAQSSRRLRSWTATSAHVNALLANAGPTLRNRLRQMVRSNPYLRRGRASYRSNLIGTGIMPSPGLADDPKRRARLRRAWSRWIRKADHDGRMDFYGIQRLVVGAIFTAGECFVRLVYLSAAEARRSGMEIPMRLQVLRAEMVPLDKTEALANGNCIRCGIEFDPAGRRVAYWVYRRDPTDATLPAGFELFSRVPAEEMIHVFDAEEPGQIRGEPPPVAAMVKAFVLDRYDDAELDRKATTALFAGFITEADTGDGALPNEGADENGVAIAGMQPGTLQKLLPGEDIKFAEPSEVGGSYEAFQYRTLLAIAAGLGLPYAAVTGDVTKVNYSSQRAALVEFRREAEQLQFAVYVFLLCQPVWDAWLAQGVLSGALEFTQRQLADREPWEVEWIPRKWDWVDPLKDRQAEKLAVDNLFKPRSFVIADEGYDPEEVDQRIAEDQERADRLGLRAVQLPGAAAGSPVKGEDDDEKGAREAA</sequence>
<dbReference type="OrthoDB" id="9770450at2"/>
<evidence type="ECO:0000256" key="1">
    <source>
        <dbReference type="SAM" id="MobiDB-lite"/>
    </source>
</evidence>
<protein>
    <submittedName>
        <fullName evidence="2">Lambda family phage portal protein</fullName>
    </submittedName>
</protein>
<comment type="caution">
    <text evidence="2">The sequence shown here is derived from an EMBL/GenBank/DDBJ whole genome shotgun (WGS) entry which is preliminary data.</text>
</comment>
<organism evidence="2 3">
    <name type="scientific">Stella humosa</name>
    <dbReference type="NCBI Taxonomy" id="94"/>
    <lineage>
        <taxon>Bacteria</taxon>
        <taxon>Pseudomonadati</taxon>
        <taxon>Pseudomonadota</taxon>
        <taxon>Alphaproteobacteria</taxon>
        <taxon>Rhodospirillales</taxon>
        <taxon>Stellaceae</taxon>
        <taxon>Stella</taxon>
    </lineage>
</organism>
<dbReference type="RefSeq" id="WP_123689733.1">
    <property type="nucleotide sequence ID" value="NZ_AP019700.1"/>
</dbReference>
<dbReference type="GO" id="GO:0005198">
    <property type="term" value="F:structural molecule activity"/>
    <property type="evidence" value="ECO:0007669"/>
    <property type="project" value="InterPro"/>
</dbReference>
<evidence type="ECO:0000313" key="3">
    <source>
        <dbReference type="Proteomes" id="UP000278222"/>
    </source>
</evidence>
<dbReference type="Proteomes" id="UP000278222">
    <property type="component" value="Unassembled WGS sequence"/>
</dbReference>
<dbReference type="AlphaFoldDB" id="A0A3N1MH20"/>
<gene>
    <name evidence="2" type="ORF">EDC65_2255</name>
</gene>
<reference evidence="2 3" key="1">
    <citation type="submission" date="2018-11" db="EMBL/GenBank/DDBJ databases">
        <title>Genomic Encyclopedia of Type Strains, Phase IV (KMG-IV): sequencing the most valuable type-strain genomes for metagenomic binning, comparative biology and taxonomic classification.</title>
        <authorList>
            <person name="Goeker M."/>
        </authorList>
    </citation>
    <scope>NUCLEOTIDE SEQUENCE [LARGE SCALE GENOMIC DNA]</scope>
    <source>
        <strain evidence="2 3">DSM 5900</strain>
    </source>
</reference>
<dbReference type="GO" id="GO:0019068">
    <property type="term" value="P:virion assembly"/>
    <property type="evidence" value="ECO:0007669"/>
    <property type="project" value="InterPro"/>
</dbReference>
<dbReference type="InterPro" id="IPR006429">
    <property type="entry name" value="Phage_lambda_portal"/>
</dbReference>
<proteinExistence type="predicted"/>
<accession>A0A3N1MH20</accession>
<dbReference type="EMBL" id="RJKX01000013">
    <property type="protein sequence ID" value="ROQ00456.1"/>
    <property type="molecule type" value="Genomic_DNA"/>
</dbReference>
<keyword evidence="3" id="KW-1185">Reference proteome</keyword>